<accession>A0A066VXT0</accession>
<dbReference type="FunFam" id="2.130.10.10:FF:000840">
    <property type="entry name" value="Related to CAF4-CCR4 associated factor"/>
    <property type="match status" value="1"/>
</dbReference>
<evidence type="ECO:0000256" key="4">
    <source>
        <dbReference type="SAM" id="Coils"/>
    </source>
</evidence>
<dbReference type="EMBL" id="JMSN01000045">
    <property type="protein sequence ID" value="KDN45098.1"/>
    <property type="molecule type" value="Genomic_DNA"/>
</dbReference>
<feature type="region of interest" description="Disordered" evidence="5">
    <location>
        <begin position="326"/>
        <end position="352"/>
    </location>
</feature>
<dbReference type="PROSITE" id="PS00678">
    <property type="entry name" value="WD_REPEATS_1"/>
    <property type="match status" value="4"/>
</dbReference>
<dbReference type="Pfam" id="PF00400">
    <property type="entry name" value="WD40"/>
    <property type="match status" value="4"/>
</dbReference>
<evidence type="ECO:0000256" key="3">
    <source>
        <dbReference type="PROSITE-ProRule" id="PRU00221"/>
    </source>
</evidence>
<keyword evidence="2" id="KW-0677">Repeat</keyword>
<dbReference type="InterPro" id="IPR019775">
    <property type="entry name" value="WD40_repeat_CS"/>
</dbReference>
<protein>
    <submittedName>
        <fullName evidence="6">WD40 repeat-like protein</fullName>
    </submittedName>
</protein>
<feature type="repeat" description="WD" evidence="3">
    <location>
        <begin position="641"/>
        <end position="663"/>
    </location>
</feature>
<reference evidence="6 7" key="1">
    <citation type="submission" date="2014-05" db="EMBL/GenBank/DDBJ databases">
        <title>Draft genome sequence of a rare smut relative, Tilletiaria anomala UBC 951.</title>
        <authorList>
            <consortium name="DOE Joint Genome Institute"/>
            <person name="Toome M."/>
            <person name="Kuo A."/>
            <person name="Henrissat B."/>
            <person name="Lipzen A."/>
            <person name="Tritt A."/>
            <person name="Yoshinaga Y."/>
            <person name="Zane M."/>
            <person name="Barry K."/>
            <person name="Grigoriev I.V."/>
            <person name="Spatafora J.W."/>
            <person name="Aimea M.C."/>
        </authorList>
    </citation>
    <scope>NUCLEOTIDE SEQUENCE [LARGE SCALE GENOMIC DNA]</scope>
    <source>
        <strain evidence="6 7">UBC 951</strain>
    </source>
</reference>
<dbReference type="InterPro" id="IPR020472">
    <property type="entry name" value="WD40_PAC1"/>
</dbReference>
<feature type="coiled-coil region" evidence="4">
    <location>
        <begin position="256"/>
        <end position="283"/>
    </location>
</feature>
<feature type="region of interest" description="Disordered" evidence="5">
    <location>
        <begin position="175"/>
        <end position="237"/>
    </location>
</feature>
<dbReference type="SMART" id="SM00320">
    <property type="entry name" value="WD40"/>
    <property type="match status" value="7"/>
</dbReference>
<dbReference type="InParanoid" id="A0A066VXT0"/>
<dbReference type="InterPro" id="IPR015943">
    <property type="entry name" value="WD40/YVTN_repeat-like_dom_sf"/>
</dbReference>
<dbReference type="OMA" id="ERLRYMD"/>
<dbReference type="InterPro" id="IPR036322">
    <property type="entry name" value="WD40_repeat_dom_sf"/>
</dbReference>
<evidence type="ECO:0000256" key="2">
    <source>
        <dbReference type="ARBA" id="ARBA00022737"/>
    </source>
</evidence>
<feature type="repeat" description="WD" evidence="3">
    <location>
        <begin position="373"/>
        <end position="414"/>
    </location>
</feature>
<gene>
    <name evidence="6" type="ORF">K437DRAFT_256758</name>
</gene>
<evidence type="ECO:0000256" key="1">
    <source>
        <dbReference type="ARBA" id="ARBA00022574"/>
    </source>
</evidence>
<dbReference type="AlphaFoldDB" id="A0A066VXT0"/>
<dbReference type="PANTHER" id="PTHR22847">
    <property type="entry name" value="WD40 REPEAT PROTEIN"/>
    <property type="match status" value="1"/>
</dbReference>
<dbReference type="PROSITE" id="PS50294">
    <property type="entry name" value="WD_REPEATS_REGION"/>
    <property type="match status" value="5"/>
</dbReference>
<dbReference type="InterPro" id="IPR001680">
    <property type="entry name" value="WD40_rpt"/>
</dbReference>
<dbReference type="Gene3D" id="6.10.280.220">
    <property type="match status" value="1"/>
</dbReference>
<dbReference type="Gene3D" id="2.130.10.10">
    <property type="entry name" value="YVTN repeat-like/Quinoprotein amine dehydrogenase"/>
    <property type="match status" value="3"/>
</dbReference>
<proteinExistence type="predicted"/>
<dbReference type="STRING" id="1037660.A0A066VXT0"/>
<feature type="compositionally biased region" description="Polar residues" evidence="5">
    <location>
        <begin position="328"/>
        <end position="341"/>
    </location>
</feature>
<dbReference type="GeneID" id="25264515"/>
<feature type="repeat" description="WD" evidence="3">
    <location>
        <begin position="744"/>
        <end position="775"/>
    </location>
</feature>
<keyword evidence="7" id="KW-1185">Reference proteome</keyword>
<dbReference type="GO" id="GO:1990234">
    <property type="term" value="C:transferase complex"/>
    <property type="evidence" value="ECO:0007669"/>
    <property type="project" value="UniProtKB-ARBA"/>
</dbReference>
<keyword evidence="4" id="KW-0175">Coiled coil</keyword>
<comment type="caution">
    <text evidence="6">The sequence shown here is derived from an EMBL/GenBank/DDBJ whole genome shotgun (WGS) entry which is preliminary data.</text>
</comment>
<keyword evidence="1 3" id="KW-0853">WD repeat</keyword>
<feature type="repeat" description="WD" evidence="3">
    <location>
        <begin position="494"/>
        <end position="533"/>
    </location>
</feature>
<dbReference type="OrthoDB" id="496at2759"/>
<dbReference type="PANTHER" id="PTHR22847:SF637">
    <property type="entry name" value="WD REPEAT DOMAIN 5B"/>
    <property type="match status" value="1"/>
</dbReference>
<evidence type="ECO:0000256" key="5">
    <source>
        <dbReference type="SAM" id="MobiDB-lite"/>
    </source>
</evidence>
<name>A0A066VXT0_TILAU</name>
<dbReference type="Proteomes" id="UP000027361">
    <property type="component" value="Unassembled WGS sequence"/>
</dbReference>
<organism evidence="6 7">
    <name type="scientific">Tilletiaria anomala (strain ATCC 24038 / CBS 436.72 / UBC 951)</name>
    <dbReference type="NCBI Taxonomy" id="1037660"/>
    <lineage>
        <taxon>Eukaryota</taxon>
        <taxon>Fungi</taxon>
        <taxon>Dikarya</taxon>
        <taxon>Basidiomycota</taxon>
        <taxon>Ustilaginomycotina</taxon>
        <taxon>Exobasidiomycetes</taxon>
        <taxon>Georgefischeriales</taxon>
        <taxon>Tilletiariaceae</taxon>
        <taxon>Tilletiaria</taxon>
    </lineage>
</organism>
<dbReference type="PRINTS" id="PR00320">
    <property type="entry name" value="GPROTEINBRPT"/>
</dbReference>
<feature type="repeat" description="WD" evidence="3">
    <location>
        <begin position="664"/>
        <end position="703"/>
    </location>
</feature>
<feature type="repeat" description="WD" evidence="3">
    <location>
        <begin position="415"/>
        <end position="454"/>
    </location>
</feature>
<feature type="region of interest" description="Disordered" evidence="5">
    <location>
        <begin position="1"/>
        <end position="25"/>
    </location>
</feature>
<sequence length="775" mass="82870">MSAQYSGNGPGGGPSSSAKGRCEDAGPLNKLSGALASTKAYLTPFASATAQSSSAVREGHQAEANKLLADIAPHIMRPRMLQAAAAASASISNASHSSNMLGLQSGSLRLTNPGRSLVRFGNMVRHGPITSTDLRIQEASDQILLTAAMGDVEEPTGIAAEVSLLRGYQATIPSALEGKSRRRKARGRDAPHMGLKSMGNSARGLLTDGDAAESQRDVSISREARKARRSAAAKGKEIPLSEEELQEQLGDILTDKENLSVRRMLLNSEMSELEAKIAALENVKHGLHCSLVGLQEEELELNDEFEGVSESLELLKYRKTMPGGNAKMSITSTSATSNHGSPGNKGTVKRKKGPLFLPSEHDDLPPGVAFMTLTGHTAPLTALDFSEPYGTLVSSASDDSVRVWDLTVGSEVGRLRGHSGFVKCLQVEDELCITGSADSTLKLWDLRRVEDYEARLSLAQQGDVSYQNLNELAEGRVDAGDVTDDPYNPCLRTLEGHSKAVTALYFDDNCLVTGASDKTLRQWDLNTGQCVLTMDILWAISNPASTQSLSSSMMLDASNSGFLPISPRASMLGSPSLRASSVFGGSGAGNNSASVNAMMGSMVLPSVTGGNFSHPTPAYADGSWEMYQDFVGGVQFWGYALASGSGDGGVRMWDMRTGQAHRTLLGHTAPVTCLQFDETYVISGSLDRSIKIWDLRTGVISDTIKYDYPVTSLQFDSRKIVATTGENGVNVYNRTTLQHSTLSLNGHTAPVERVRYMDRYGVSGGKDNLIKVWAM</sequence>
<dbReference type="HOGENOM" id="CLU_012350_0_0_1"/>
<dbReference type="PROSITE" id="PS50082">
    <property type="entry name" value="WD_REPEATS_2"/>
    <property type="match status" value="6"/>
</dbReference>
<dbReference type="CDD" id="cd00200">
    <property type="entry name" value="WD40"/>
    <property type="match status" value="1"/>
</dbReference>
<evidence type="ECO:0000313" key="6">
    <source>
        <dbReference type="EMBL" id="KDN45098.1"/>
    </source>
</evidence>
<evidence type="ECO:0000313" key="7">
    <source>
        <dbReference type="Proteomes" id="UP000027361"/>
    </source>
</evidence>
<dbReference type="SUPFAM" id="SSF50978">
    <property type="entry name" value="WD40 repeat-like"/>
    <property type="match status" value="1"/>
</dbReference>
<feature type="compositionally biased region" description="Basic and acidic residues" evidence="5">
    <location>
        <begin position="213"/>
        <end position="224"/>
    </location>
</feature>
<dbReference type="RefSeq" id="XP_013243060.1">
    <property type="nucleotide sequence ID" value="XM_013387606.1"/>
</dbReference>